<evidence type="ECO:0000256" key="1">
    <source>
        <dbReference type="SAM" id="MobiDB-lite"/>
    </source>
</evidence>
<comment type="caution">
    <text evidence="2">The sequence shown here is derived from an EMBL/GenBank/DDBJ whole genome shotgun (WGS) entry which is preliminary data.</text>
</comment>
<feature type="non-terminal residue" evidence="2">
    <location>
        <position position="1"/>
    </location>
</feature>
<feature type="region of interest" description="Disordered" evidence="1">
    <location>
        <begin position="1"/>
        <end position="31"/>
    </location>
</feature>
<proteinExistence type="predicted"/>
<evidence type="ECO:0000313" key="3">
    <source>
        <dbReference type="Proteomes" id="UP000789375"/>
    </source>
</evidence>
<dbReference type="AlphaFoldDB" id="A0A9N9FRA2"/>
<accession>A0A9N9FRA2</accession>
<sequence length="95" mass="10758">SSFKNIDDQQSSSSPENIDDQQPSSIPNLTNTGSSFLISPFKTTLKFELETLQLHLKCLFFRTRVINKQIIDALVRTLFSNIQSIRASNRTALQI</sequence>
<organism evidence="2 3">
    <name type="scientific">Funneliformis mosseae</name>
    <name type="common">Endomycorrhizal fungus</name>
    <name type="synonym">Glomus mosseae</name>
    <dbReference type="NCBI Taxonomy" id="27381"/>
    <lineage>
        <taxon>Eukaryota</taxon>
        <taxon>Fungi</taxon>
        <taxon>Fungi incertae sedis</taxon>
        <taxon>Mucoromycota</taxon>
        <taxon>Glomeromycotina</taxon>
        <taxon>Glomeromycetes</taxon>
        <taxon>Glomerales</taxon>
        <taxon>Glomeraceae</taxon>
        <taxon>Funneliformis</taxon>
    </lineage>
</organism>
<keyword evidence="3" id="KW-1185">Reference proteome</keyword>
<dbReference type="EMBL" id="CAJVPP010001381">
    <property type="protein sequence ID" value="CAG8552037.1"/>
    <property type="molecule type" value="Genomic_DNA"/>
</dbReference>
<evidence type="ECO:0000313" key="2">
    <source>
        <dbReference type="EMBL" id="CAG8552037.1"/>
    </source>
</evidence>
<reference evidence="2" key="1">
    <citation type="submission" date="2021-06" db="EMBL/GenBank/DDBJ databases">
        <authorList>
            <person name="Kallberg Y."/>
            <person name="Tangrot J."/>
            <person name="Rosling A."/>
        </authorList>
    </citation>
    <scope>NUCLEOTIDE SEQUENCE</scope>
    <source>
        <strain evidence="2">87-6 pot B 2015</strain>
    </source>
</reference>
<name>A0A9N9FRA2_FUNMO</name>
<protein>
    <submittedName>
        <fullName evidence="2">3168_t:CDS:1</fullName>
    </submittedName>
</protein>
<gene>
    <name evidence="2" type="ORF">FMOSSE_LOCUS6518</name>
</gene>
<dbReference type="Proteomes" id="UP000789375">
    <property type="component" value="Unassembled WGS sequence"/>
</dbReference>